<evidence type="ECO:0000256" key="1">
    <source>
        <dbReference type="ARBA" id="ARBA00004651"/>
    </source>
</evidence>
<dbReference type="InterPro" id="IPR050250">
    <property type="entry name" value="Macrolide_Exporter_MacB"/>
</dbReference>
<organism evidence="10 11">
    <name type="scientific">Legionella sainthelensi</name>
    <dbReference type="NCBI Taxonomy" id="28087"/>
    <lineage>
        <taxon>Bacteria</taxon>
        <taxon>Pseudomonadati</taxon>
        <taxon>Pseudomonadota</taxon>
        <taxon>Gammaproteobacteria</taxon>
        <taxon>Legionellales</taxon>
        <taxon>Legionellaceae</taxon>
        <taxon>Legionella</taxon>
    </lineage>
</organism>
<dbReference type="PANTHER" id="PTHR30572:SF4">
    <property type="entry name" value="ABC TRANSPORTER PERMEASE YTRF"/>
    <property type="match status" value="1"/>
</dbReference>
<dbReference type="Pfam" id="PF12704">
    <property type="entry name" value="MacB_PCD"/>
    <property type="match status" value="1"/>
</dbReference>
<dbReference type="PATRIC" id="fig|28087.4.peg.1864"/>
<dbReference type="RefSeq" id="WP_027270406.1">
    <property type="nucleotide sequence ID" value="NZ_CAAAJE010000007.1"/>
</dbReference>
<evidence type="ECO:0000256" key="6">
    <source>
        <dbReference type="ARBA" id="ARBA00038076"/>
    </source>
</evidence>
<feature type="transmembrane region" description="Helical" evidence="7">
    <location>
        <begin position="21"/>
        <end position="40"/>
    </location>
</feature>
<feature type="domain" description="ABC3 transporter permease C-terminal" evidence="8">
    <location>
        <begin position="275"/>
        <end position="388"/>
    </location>
</feature>
<keyword evidence="3 7" id="KW-0812">Transmembrane</keyword>
<sequence>MKFSGHCQQALVNLTAAKLRSFLAVLGILVGTAAVVALISCGQLATEKALAQFKALGTDLLSVAVYSKTVGKGNQESVSIAQWEQLSERIPYIMDMAPYSTAYQSLSYQGKSMQGAVIGANEHLAKIVNIKLAAGHFVSFVDSYEHYCVIGGNLARQIREISFDEPIGKQLRIGQSLYTIIGIAEPWKENGFFNEDINQAVIVPLVGINLISKDAKVNNVILKLRPDSPIDEVIEEIKQIISSAAPKLNVFTRSPKQIIASMESQGQIFTLLLAVIGGISLLVGGIGVMNVMLVSVSERKKEIGIRKAVGAKNSEIQALFLVESVMLSLVGGVLGVLLGLIVTRILAYFSGWNFSIYFLPPVAGFLVSAATGIFFGFYPARRAAKLAPVISLRSD</sequence>
<dbReference type="InterPro" id="IPR025857">
    <property type="entry name" value="MacB_PCD"/>
</dbReference>
<comment type="subcellular location">
    <subcellularLocation>
        <location evidence="1">Cell membrane</location>
        <topology evidence="1">Multi-pass membrane protein</topology>
    </subcellularLocation>
</comment>
<keyword evidence="5 7" id="KW-0472">Membrane</keyword>
<dbReference type="Proteomes" id="UP000054621">
    <property type="component" value="Unassembled WGS sequence"/>
</dbReference>
<protein>
    <submittedName>
        <fullName evidence="10">ABC transporter permease</fullName>
    </submittedName>
</protein>
<evidence type="ECO:0000313" key="11">
    <source>
        <dbReference type="Proteomes" id="UP000054621"/>
    </source>
</evidence>
<dbReference type="OrthoDB" id="9770036at2"/>
<evidence type="ECO:0000256" key="7">
    <source>
        <dbReference type="SAM" id="Phobius"/>
    </source>
</evidence>
<dbReference type="eggNOG" id="COG0577">
    <property type="taxonomic scope" value="Bacteria"/>
</dbReference>
<evidence type="ECO:0000256" key="2">
    <source>
        <dbReference type="ARBA" id="ARBA00022475"/>
    </source>
</evidence>
<feature type="domain" description="MacB-like periplasmic core" evidence="9">
    <location>
        <begin position="21"/>
        <end position="240"/>
    </location>
</feature>
<dbReference type="PANTHER" id="PTHR30572">
    <property type="entry name" value="MEMBRANE COMPONENT OF TRANSPORTER-RELATED"/>
    <property type="match status" value="1"/>
</dbReference>
<evidence type="ECO:0000313" key="10">
    <source>
        <dbReference type="EMBL" id="KTD57136.1"/>
    </source>
</evidence>
<feature type="transmembrane region" description="Helical" evidence="7">
    <location>
        <begin position="354"/>
        <end position="378"/>
    </location>
</feature>
<evidence type="ECO:0000259" key="8">
    <source>
        <dbReference type="Pfam" id="PF02687"/>
    </source>
</evidence>
<gene>
    <name evidence="10" type="ORF">Lsai_1740</name>
</gene>
<proteinExistence type="inferred from homology"/>
<evidence type="ECO:0000256" key="5">
    <source>
        <dbReference type="ARBA" id="ARBA00023136"/>
    </source>
</evidence>
<evidence type="ECO:0000256" key="3">
    <source>
        <dbReference type="ARBA" id="ARBA00022692"/>
    </source>
</evidence>
<dbReference type="STRING" id="28087.Lsai_1740"/>
<keyword evidence="4 7" id="KW-1133">Transmembrane helix</keyword>
<dbReference type="Pfam" id="PF02687">
    <property type="entry name" value="FtsX"/>
    <property type="match status" value="1"/>
</dbReference>
<dbReference type="EMBL" id="LNYV01000028">
    <property type="protein sequence ID" value="KTD57136.1"/>
    <property type="molecule type" value="Genomic_DNA"/>
</dbReference>
<comment type="similarity">
    <text evidence="6">Belongs to the ABC-4 integral membrane protein family.</text>
</comment>
<dbReference type="InterPro" id="IPR003838">
    <property type="entry name" value="ABC3_permease_C"/>
</dbReference>
<feature type="transmembrane region" description="Helical" evidence="7">
    <location>
        <begin position="318"/>
        <end position="342"/>
    </location>
</feature>
<accession>A0A0W0YJR2</accession>
<keyword evidence="2" id="KW-1003">Cell membrane</keyword>
<dbReference type="AlphaFoldDB" id="A0A0W0YJR2"/>
<evidence type="ECO:0000259" key="9">
    <source>
        <dbReference type="Pfam" id="PF12704"/>
    </source>
</evidence>
<dbReference type="GO" id="GO:0005886">
    <property type="term" value="C:plasma membrane"/>
    <property type="evidence" value="ECO:0007669"/>
    <property type="project" value="UniProtKB-SubCell"/>
</dbReference>
<feature type="transmembrane region" description="Helical" evidence="7">
    <location>
        <begin position="268"/>
        <end position="297"/>
    </location>
</feature>
<evidence type="ECO:0000256" key="4">
    <source>
        <dbReference type="ARBA" id="ARBA00022989"/>
    </source>
</evidence>
<name>A0A0W0YJR2_9GAMM</name>
<comment type="caution">
    <text evidence="10">The sequence shown here is derived from an EMBL/GenBank/DDBJ whole genome shotgun (WGS) entry which is preliminary data.</text>
</comment>
<dbReference type="GO" id="GO:0022857">
    <property type="term" value="F:transmembrane transporter activity"/>
    <property type="evidence" value="ECO:0007669"/>
    <property type="project" value="TreeGrafter"/>
</dbReference>
<reference evidence="10 11" key="1">
    <citation type="submission" date="2015-11" db="EMBL/GenBank/DDBJ databases">
        <title>Genomic analysis of 38 Legionella species identifies large and diverse effector repertoires.</title>
        <authorList>
            <person name="Burstein D."/>
            <person name="Amaro F."/>
            <person name="Zusman T."/>
            <person name="Lifshitz Z."/>
            <person name="Cohen O."/>
            <person name="Gilbert J.A."/>
            <person name="Pupko T."/>
            <person name="Shuman H.A."/>
            <person name="Segal G."/>
        </authorList>
    </citation>
    <scope>NUCLEOTIDE SEQUENCE [LARGE SCALE GENOMIC DNA]</scope>
    <source>
        <strain evidence="10 11">Mt.St.Helens-4</strain>
    </source>
</reference>